<dbReference type="OrthoDB" id="3456672at2"/>
<dbReference type="STRING" id="1077974.GOEFS_020_00360"/>
<feature type="region of interest" description="Disordered" evidence="1">
    <location>
        <begin position="1"/>
        <end position="62"/>
    </location>
</feature>
<keyword evidence="4" id="KW-1185">Reference proteome</keyword>
<dbReference type="EMBL" id="BAEH01000020">
    <property type="protein sequence ID" value="GAB17172.1"/>
    <property type="molecule type" value="Genomic_DNA"/>
</dbReference>
<evidence type="ECO:0000313" key="3">
    <source>
        <dbReference type="EMBL" id="GAB17172.1"/>
    </source>
</evidence>
<reference evidence="3 4" key="1">
    <citation type="submission" date="2011-12" db="EMBL/GenBank/DDBJ databases">
        <title>Whole genome shotgun sequence of Gordonia effusa NBRC 100432.</title>
        <authorList>
            <person name="Yoshida I."/>
            <person name="Takarada H."/>
            <person name="Hosoyama A."/>
            <person name="Tsuchikane K."/>
            <person name="Katsumata H."/>
            <person name="Yamazaki S."/>
            <person name="Fujita N."/>
        </authorList>
    </citation>
    <scope>NUCLEOTIDE SEQUENCE [LARGE SCALE GENOMIC DNA]</scope>
    <source>
        <strain evidence="3 4">NBRC 100432</strain>
    </source>
</reference>
<dbReference type="Proteomes" id="UP000035034">
    <property type="component" value="Unassembled WGS sequence"/>
</dbReference>
<proteinExistence type="predicted"/>
<dbReference type="RefSeq" id="WP_007316510.1">
    <property type="nucleotide sequence ID" value="NZ_BAEH01000020.1"/>
</dbReference>
<protein>
    <recommendedName>
        <fullName evidence="2">ER-bound oxygenase mpaB/mpaB'/Rubber oxygenase catalytic domain-containing protein</fullName>
    </recommendedName>
</protein>
<organism evidence="3 4">
    <name type="scientific">Gordonia effusa NBRC 100432</name>
    <dbReference type="NCBI Taxonomy" id="1077974"/>
    <lineage>
        <taxon>Bacteria</taxon>
        <taxon>Bacillati</taxon>
        <taxon>Actinomycetota</taxon>
        <taxon>Actinomycetes</taxon>
        <taxon>Mycobacteriales</taxon>
        <taxon>Gordoniaceae</taxon>
        <taxon>Gordonia</taxon>
    </lineage>
</organism>
<dbReference type="eggNOG" id="COG3662">
    <property type="taxonomic scope" value="Bacteria"/>
</dbReference>
<accession>H0QWH1</accession>
<dbReference type="PANTHER" id="PTHR36151">
    <property type="entry name" value="BLR2777 PROTEIN"/>
    <property type="match status" value="1"/>
</dbReference>
<evidence type="ECO:0000256" key="1">
    <source>
        <dbReference type="SAM" id="MobiDB-lite"/>
    </source>
</evidence>
<sequence>MTEVADNDSAISGSTPDDPDLVTATVKIGNNKFHAGTRIPNRPNDDSLRPKQRQQRPVPPDSLLWKYMGDLGTLGTTGQRAAIMENMWPQLGQGVSDHSVLVSRGDLKSLRERAANTMKTIGGVLYGPPDAASKYGVQIRNFHKSIKGDMPNGRKYHAIDSETFYWAHVTFFELIYRTAELGVYDLSRDEKEQIFEESKFWFSMYGVDDRAQPETYAEFETYLADVKANQLIDMGIAQYTAGSAKTPDYMFRAVPDKYRRVARLTAPALAAILRITTMGHLEPELLERLRLTDYWTPRDRKRYRRLLKMLRFYRTTAARLHLPISLRYAPFAVTAFRREGINPDDITLESARAALAKARQTYADGIAADQITVTGSQVAPADARCAKCERNLENCEECAAAGTVEGEPCDVCNGAQRGCPVHHADWREAAVV</sequence>
<gene>
    <name evidence="3" type="ORF">GOEFS_020_00360</name>
</gene>
<dbReference type="InterPro" id="IPR018713">
    <property type="entry name" value="MPAB/Lcp_cat_dom"/>
</dbReference>
<evidence type="ECO:0000259" key="2">
    <source>
        <dbReference type="Pfam" id="PF09995"/>
    </source>
</evidence>
<name>H0QWH1_9ACTN</name>
<dbReference type="AlphaFoldDB" id="H0QWH1"/>
<dbReference type="Pfam" id="PF09995">
    <property type="entry name" value="MPAB_Lcp_cat"/>
    <property type="match status" value="1"/>
</dbReference>
<evidence type="ECO:0000313" key="4">
    <source>
        <dbReference type="Proteomes" id="UP000035034"/>
    </source>
</evidence>
<feature type="domain" description="ER-bound oxygenase mpaB/mpaB'/Rubber oxygenase catalytic" evidence="2">
    <location>
        <begin position="65"/>
        <end position="311"/>
    </location>
</feature>
<dbReference type="GO" id="GO:0016491">
    <property type="term" value="F:oxidoreductase activity"/>
    <property type="evidence" value="ECO:0007669"/>
    <property type="project" value="InterPro"/>
</dbReference>
<dbReference type="PANTHER" id="PTHR36151:SF3">
    <property type="entry name" value="ER-BOUND OXYGENASE MPAB_MPAB'_RUBBER OXYGENASE CATALYTIC DOMAIN-CONTAINING PROTEIN"/>
    <property type="match status" value="1"/>
</dbReference>
<comment type="caution">
    <text evidence="3">The sequence shown here is derived from an EMBL/GenBank/DDBJ whole genome shotgun (WGS) entry which is preliminary data.</text>
</comment>